<organism evidence="2 3">
    <name type="scientific">Aspergillus avenaceus</name>
    <dbReference type="NCBI Taxonomy" id="36643"/>
    <lineage>
        <taxon>Eukaryota</taxon>
        <taxon>Fungi</taxon>
        <taxon>Dikarya</taxon>
        <taxon>Ascomycota</taxon>
        <taxon>Pezizomycotina</taxon>
        <taxon>Eurotiomycetes</taxon>
        <taxon>Eurotiomycetidae</taxon>
        <taxon>Eurotiales</taxon>
        <taxon>Aspergillaceae</taxon>
        <taxon>Aspergillus</taxon>
        <taxon>Aspergillus subgen. Circumdati</taxon>
    </lineage>
</organism>
<sequence>MEAIPYLMKAITQDSQHELAQLSPKLKVHVVCKGIRGCEISQWTKSFNTRSSLPTVRMLVSKSSIFLALTGALSVAAVPRGSIRAEEPCAQYDLSTNPGGNINSGYDLFRTLFPTIDLYTAARIRTHDPRHRALRPRHLNQTTHYKTWEEYYGPETIYGANYTRVAANLDLNETSTWETPIRGRQNGSLRRPAPERPHASQGRLKGSQVAQNVLLDLWIEVAKQLAEKSAEEEHEPILSLEERRALNETAPNAEELPFNLKMLGVNLKNAYLMDDHDVPVQFRYKPADCGMFYTYENFVKPASVWVDAARVVIPASLSNTSVPVAMATLAP</sequence>
<dbReference type="EMBL" id="ML742044">
    <property type="protein sequence ID" value="KAE8153082.1"/>
    <property type="molecule type" value="Genomic_DNA"/>
</dbReference>
<name>A0A5N6U3E7_ASPAV</name>
<evidence type="ECO:0000313" key="3">
    <source>
        <dbReference type="Proteomes" id="UP000325780"/>
    </source>
</evidence>
<reference evidence="2 3" key="1">
    <citation type="submission" date="2019-04" db="EMBL/GenBank/DDBJ databases">
        <title>Friends and foes A comparative genomics study of 23 Aspergillus species from section Flavi.</title>
        <authorList>
            <consortium name="DOE Joint Genome Institute"/>
            <person name="Kjaerbolling I."/>
            <person name="Vesth T."/>
            <person name="Frisvad J.C."/>
            <person name="Nybo J.L."/>
            <person name="Theobald S."/>
            <person name="Kildgaard S."/>
            <person name="Isbrandt T."/>
            <person name="Kuo A."/>
            <person name="Sato A."/>
            <person name="Lyhne E.K."/>
            <person name="Kogle M.E."/>
            <person name="Wiebenga A."/>
            <person name="Kun R.S."/>
            <person name="Lubbers R.J."/>
            <person name="Makela M.R."/>
            <person name="Barry K."/>
            <person name="Chovatia M."/>
            <person name="Clum A."/>
            <person name="Daum C."/>
            <person name="Haridas S."/>
            <person name="He G."/>
            <person name="LaButti K."/>
            <person name="Lipzen A."/>
            <person name="Mondo S."/>
            <person name="Riley R."/>
            <person name="Salamov A."/>
            <person name="Simmons B.A."/>
            <person name="Magnuson J.K."/>
            <person name="Henrissat B."/>
            <person name="Mortensen U.H."/>
            <person name="Larsen T.O."/>
            <person name="Devries R.P."/>
            <person name="Grigoriev I.V."/>
            <person name="Machida M."/>
            <person name="Baker S.E."/>
            <person name="Andersen M.R."/>
        </authorList>
    </citation>
    <scope>NUCLEOTIDE SEQUENCE [LARGE SCALE GENOMIC DNA]</scope>
    <source>
        <strain evidence="2 3">IBT 18842</strain>
    </source>
</reference>
<evidence type="ECO:0000256" key="1">
    <source>
        <dbReference type="SAM" id="MobiDB-lite"/>
    </source>
</evidence>
<keyword evidence="3" id="KW-1185">Reference proteome</keyword>
<gene>
    <name evidence="2" type="ORF">BDV25DRAFT_137327</name>
</gene>
<dbReference type="PANTHER" id="PTHR37049">
    <property type="entry name" value="PEPTIDASE S41 FAMILY PROTEIN"/>
    <property type="match status" value="1"/>
</dbReference>
<dbReference type="InterPro" id="IPR052766">
    <property type="entry name" value="S41A_metabolite_peptidase"/>
</dbReference>
<dbReference type="AlphaFoldDB" id="A0A5N6U3E7"/>
<proteinExistence type="predicted"/>
<protein>
    <submittedName>
        <fullName evidence="2">Uncharacterized protein</fullName>
    </submittedName>
</protein>
<dbReference type="PANTHER" id="PTHR37049:SF4">
    <property type="entry name" value="RHODANESE DOMAIN-CONTAINING PROTEIN"/>
    <property type="match status" value="1"/>
</dbReference>
<dbReference type="OrthoDB" id="27214at2759"/>
<evidence type="ECO:0000313" key="2">
    <source>
        <dbReference type="EMBL" id="KAE8153082.1"/>
    </source>
</evidence>
<dbReference type="Proteomes" id="UP000325780">
    <property type="component" value="Unassembled WGS sequence"/>
</dbReference>
<accession>A0A5N6U3E7</accession>
<feature type="region of interest" description="Disordered" evidence="1">
    <location>
        <begin position="177"/>
        <end position="205"/>
    </location>
</feature>